<dbReference type="AlphaFoldDB" id="A0A426YLF7"/>
<accession>A0A426YLF7</accession>
<proteinExistence type="predicted"/>
<evidence type="ECO:0000256" key="1">
    <source>
        <dbReference type="ARBA" id="ARBA00022790"/>
    </source>
</evidence>
<keyword evidence="1" id="KW-0736">Signalosome</keyword>
<dbReference type="PANTHER" id="PTHR15350">
    <property type="entry name" value="COP9 SIGNALOSOME COMPLEX SUBUNIT 7/DENDRITIC CELL PROTEIN GA17"/>
    <property type="match status" value="1"/>
</dbReference>
<sequence>MDIERRQSEIIDDFVKRAAALYDAAPNLAGLILEATAHPFLFAFSEILSVPSLARVRYLLHPLSLKGTQYSSSLDVLRLFAYGTWSDYKRKRN</sequence>
<comment type="caution">
    <text evidence="2">The sequence shown here is derived from an EMBL/GenBank/DDBJ whole genome shotgun (WGS) entry which is preliminary data.</text>
</comment>
<gene>
    <name evidence="2" type="ORF">B296_00030428</name>
</gene>
<evidence type="ECO:0000313" key="2">
    <source>
        <dbReference type="EMBL" id="RRT52558.1"/>
    </source>
</evidence>
<organism evidence="2 3">
    <name type="scientific">Ensete ventricosum</name>
    <name type="common">Abyssinian banana</name>
    <name type="synonym">Musa ensete</name>
    <dbReference type="NCBI Taxonomy" id="4639"/>
    <lineage>
        <taxon>Eukaryota</taxon>
        <taxon>Viridiplantae</taxon>
        <taxon>Streptophyta</taxon>
        <taxon>Embryophyta</taxon>
        <taxon>Tracheophyta</taxon>
        <taxon>Spermatophyta</taxon>
        <taxon>Magnoliopsida</taxon>
        <taxon>Liliopsida</taxon>
        <taxon>Zingiberales</taxon>
        <taxon>Musaceae</taxon>
        <taxon>Ensete</taxon>
    </lineage>
</organism>
<reference evidence="2 3" key="1">
    <citation type="journal article" date="2014" name="Agronomy (Basel)">
        <title>A Draft Genome Sequence for Ensete ventricosum, the Drought-Tolerant Tree Against Hunger.</title>
        <authorList>
            <person name="Harrison J."/>
            <person name="Moore K.A."/>
            <person name="Paszkiewicz K."/>
            <person name="Jones T."/>
            <person name="Grant M."/>
            <person name="Ambacheew D."/>
            <person name="Muzemil S."/>
            <person name="Studholme D.J."/>
        </authorList>
    </citation>
    <scope>NUCLEOTIDE SEQUENCE [LARGE SCALE GENOMIC DNA]</scope>
</reference>
<dbReference type="Proteomes" id="UP000287651">
    <property type="component" value="Unassembled WGS sequence"/>
</dbReference>
<dbReference type="EMBL" id="AMZH03011607">
    <property type="protein sequence ID" value="RRT52558.1"/>
    <property type="molecule type" value="Genomic_DNA"/>
</dbReference>
<name>A0A426YLF7_ENSVE</name>
<dbReference type="GO" id="GO:0008180">
    <property type="term" value="C:COP9 signalosome"/>
    <property type="evidence" value="ECO:0007669"/>
    <property type="project" value="UniProtKB-KW"/>
</dbReference>
<dbReference type="PANTHER" id="PTHR15350:SF5">
    <property type="entry name" value="COP9 SIGNALOSOME COMPLEX SUBUNIT 7"/>
    <property type="match status" value="1"/>
</dbReference>
<dbReference type="InterPro" id="IPR045237">
    <property type="entry name" value="COPS7/eIF3m"/>
</dbReference>
<evidence type="ECO:0000313" key="3">
    <source>
        <dbReference type="Proteomes" id="UP000287651"/>
    </source>
</evidence>
<protein>
    <submittedName>
        <fullName evidence="2">Uncharacterized protein</fullName>
    </submittedName>
</protein>